<name>A0A5B9PBB0_9BACT</name>
<dbReference type="KEGG" id="mff:MFFC18_21560"/>
<evidence type="ECO:0000313" key="2">
    <source>
        <dbReference type="Proteomes" id="UP000322214"/>
    </source>
</evidence>
<dbReference type="Proteomes" id="UP000322214">
    <property type="component" value="Chromosome"/>
</dbReference>
<protein>
    <submittedName>
        <fullName evidence="1">Uncharacterized protein</fullName>
    </submittedName>
</protein>
<dbReference type="EMBL" id="CP042912">
    <property type="protein sequence ID" value="QEG22280.1"/>
    <property type="molecule type" value="Genomic_DNA"/>
</dbReference>
<dbReference type="RefSeq" id="WP_157665026.1">
    <property type="nucleotide sequence ID" value="NZ_LWSI01000004.1"/>
</dbReference>
<sequence>MQPLRGVIRQLSDAGVKAARIGKANPIDGVTHPQNRSEVQLACSNHADDMLDFAGAGR</sequence>
<evidence type="ECO:0000313" key="1">
    <source>
        <dbReference type="EMBL" id="QEG22280.1"/>
    </source>
</evidence>
<accession>A0A5B9PBB0</accession>
<proteinExistence type="predicted"/>
<keyword evidence="2" id="KW-1185">Reference proteome</keyword>
<dbReference type="AlphaFoldDB" id="A0A5B9PBB0"/>
<gene>
    <name evidence="1" type="ORF">MFFC18_21560</name>
</gene>
<reference evidence="1 2" key="1">
    <citation type="submission" date="2019-08" db="EMBL/GenBank/DDBJ databases">
        <title>Deep-cultivation of Planctomycetes and their phenomic and genomic characterization uncovers novel biology.</title>
        <authorList>
            <person name="Wiegand S."/>
            <person name="Jogler M."/>
            <person name="Boedeker C."/>
            <person name="Pinto D."/>
            <person name="Vollmers J."/>
            <person name="Rivas-Marin E."/>
            <person name="Kohn T."/>
            <person name="Peeters S.H."/>
            <person name="Heuer A."/>
            <person name="Rast P."/>
            <person name="Oberbeckmann S."/>
            <person name="Bunk B."/>
            <person name="Jeske O."/>
            <person name="Meyerdierks A."/>
            <person name="Storesund J.E."/>
            <person name="Kallscheuer N."/>
            <person name="Luecker S."/>
            <person name="Lage O.M."/>
            <person name="Pohl T."/>
            <person name="Merkel B.J."/>
            <person name="Hornburger P."/>
            <person name="Mueller R.-W."/>
            <person name="Bruemmer F."/>
            <person name="Labrenz M."/>
            <person name="Spormann A.M."/>
            <person name="Op den Camp H."/>
            <person name="Overmann J."/>
            <person name="Amann R."/>
            <person name="Jetten M.S.M."/>
            <person name="Mascher T."/>
            <person name="Medema M.H."/>
            <person name="Devos D.P."/>
            <person name="Kaster A.-K."/>
            <person name="Ovreas L."/>
            <person name="Rohde M."/>
            <person name="Galperin M.Y."/>
            <person name="Jogler C."/>
        </authorList>
    </citation>
    <scope>NUCLEOTIDE SEQUENCE [LARGE SCALE GENOMIC DNA]</scope>
    <source>
        <strain evidence="1 2">FC18</strain>
    </source>
</reference>
<organism evidence="1 2">
    <name type="scientific">Mariniblastus fucicola</name>
    <dbReference type="NCBI Taxonomy" id="980251"/>
    <lineage>
        <taxon>Bacteria</taxon>
        <taxon>Pseudomonadati</taxon>
        <taxon>Planctomycetota</taxon>
        <taxon>Planctomycetia</taxon>
        <taxon>Pirellulales</taxon>
        <taxon>Pirellulaceae</taxon>
        <taxon>Mariniblastus</taxon>
    </lineage>
</organism>